<feature type="transmembrane region" description="Helical" evidence="7">
    <location>
        <begin position="12"/>
        <end position="34"/>
    </location>
</feature>
<dbReference type="PANTHER" id="PTHR34040:SF2">
    <property type="entry name" value="FLAGELLAR BIOSYNTHETIC PROTEIN FLIQ"/>
    <property type="match status" value="1"/>
</dbReference>
<keyword evidence="8" id="KW-0969">Cilium</keyword>
<evidence type="ECO:0000256" key="1">
    <source>
        <dbReference type="ARBA" id="ARBA00004651"/>
    </source>
</evidence>
<feature type="transmembrane region" description="Helical" evidence="7">
    <location>
        <begin position="46"/>
        <end position="67"/>
    </location>
</feature>
<comment type="subcellular location">
    <subcellularLocation>
        <location evidence="1">Cell membrane</location>
        <topology evidence="1">Multi-pass membrane protein</topology>
    </subcellularLocation>
</comment>
<dbReference type="RefSeq" id="WP_204683302.1">
    <property type="nucleotide sequence ID" value="NZ_BSNR01000004.1"/>
</dbReference>
<sequence length="89" mass="9685">MSETEILHQAFRVILFGTAPALLAAVVVGILVGVLQSVTQIQDQSIGYVTKLAAVCLVLLVMSRWLMQTLDQLFDAIYRLIPGLMTGPL</sequence>
<dbReference type="PANTHER" id="PTHR34040">
    <property type="entry name" value="FLAGELLAR BIOSYNTHETIC PROTEIN FLIQ"/>
    <property type="match status" value="1"/>
</dbReference>
<keyword evidence="9" id="KW-1185">Reference proteome</keyword>
<dbReference type="EMBL" id="JADIKE010000037">
    <property type="protein sequence ID" value="MBM7126780.1"/>
    <property type="molecule type" value="Genomic_DNA"/>
</dbReference>
<evidence type="ECO:0000256" key="3">
    <source>
        <dbReference type="ARBA" id="ARBA00022475"/>
    </source>
</evidence>
<dbReference type="InterPro" id="IPR002191">
    <property type="entry name" value="Bac_export_3"/>
</dbReference>
<organism evidence="8 9">
    <name type="scientific">Dyella flava</name>
    <dbReference type="NCBI Taxonomy" id="1920170"/>
    <lineage>
        <taxon>Bacteria</taxon>
        <taxon>Pseudomonadati</taxon>
        <taxon>Pseudomonadota</taxon>
        <taxon>Gammaproteobacteria</taxon>
        <taxon>Lysobacterales</taxon>
        <taxon>Rhodanobacteraceae</taxon>
        <taxon>Dyella</taxon>
    </lineage>
</organism>
<name>A0ABS2K6F1_9GAMM</name>
<evidence type="ECO:0000313" key="9">
    <source>
        <dbReference type="Proteomes" id="UP001430149"/>
    </source>
</evidence>
<protein>
    <submittedName>
        <fullName evidence="8">Flagellar biosynthetic protein FliQ</fullName>
    </submittedName>
</protein>
<evidence type="ECO:0000256" key="6">
    <source>
        <dbReference type="ARBA" id="ARBA00023136"/>
    </source>
</evidence>
<evidence type="ECO:0000256" key="5">
    <source>
        <dbReference type="ARBA" id="ARBA00022989"/>
    </source>
</evidence>
<keyword evidence="8" id="KW-0282">Flagellum</keyword>
<evidence type="ECO:0000256" key="4">
    <source>
        <dbReference type="ARBA" id="ARBA00022692"/>
    </source>
</evidence>
<comment type="similarity">
    <text evidence="2">Belongs to the FliQ/MopD/SpaQ family.</text>
</comment>
<dbReference type="Proteomes" id="UP001430149">
    <property type="component" value="Unassembled WGS sequence"/>
</dbReference>
<keyword evidence="4 7" id="KW-0812">Transmembrane</keyword>
<evidence type="ECO:0000256" key="2">
    <source>
        <dbReference type="ARBA" id="ARBA00006156"/>
    </source>
</evidence>
<keyword evidence="6 7" id="KW-0472">Membrane</keyword>
<comment type="caution">
    <text evidence="8">The sequence shown here is derived from an EMBL/GenBank/DDBJ whole genome shotgun (WGS) entry which is preliminary data.</text>
</comment>
<reference evidence="8" key="1">
    <citation type="submission" date="2020-10" db="EMBL/GenBank/DDBJ databases">
        <title>Phylogeny of dyella-like bacteria.</title>
        <authorList>
            <person name="Fu J."/>
        </authorList>
    </citation>
    <scope>NUCLEOTIDE SEQUENCE</scope>
    <source>
        <strain evidence="8">DHOC52</strain>
    </source>
</reference>
<keyword evidence="5 7" id="KW-1133">Transmembrane helix</keyword>
<dbReference type="Pfam" id="PF01313">
    <property type="entry name" value="Bac_export_3"/>
    <property type="match status" value="1"/>
</dbReference>
<proteinExistence type="inferred from homology"/>
<evidence type="ECO:0000313" key="8">
    <source>
        <dbReference type="EMBL" id="MBM7126780.1"/>
    </source>
</evidence>
<accession>A0ABS2K6F1</accession>
<keyword evidence="8" id="KW-0966">Cell projection</keyword>
<dbReference type="PRINTS" id="PR00952">
    <property type="entry name" value="TYPE3IMQPROT"/>
</dbReference>
<evidence type="ECO:0000256" key="7">
    <source>
        <dbReference type="SAM" id="Phobius"/>
    </source>
</evidence>
<keyword evidence="3" id="KW-1003">Cell membrane</keyword>
<gene>
    <name evidence="8" type="ORF">ISP19_15485</name>
</gene>